<evidence type="ECO:0000313" key="2">
    <source>
        <dbReference type="Proteomes" id="UP001162480"/>
    </source>
</evidence>
<protein>
    <recommendedName>
        <fullName evidence="3">Fucolectin-like</fullName>
    </recommendedName>
</protein>
<evidence type="ECO:0000313" key="1">
    <source>
        <dbReference type="EMBL" id="CAI9727189.1"/>
    </source>
</evidence>
<dbReference type="SUPFAM" id="SSF49785">
    <property type="entry name" value="Galactose-binding domain-like"/>
    <property type="match status" value="1"/>
</dbReference>
<evidence type="ECO:0008006" key="3">
    <source>
        <dbReference type="Google" id="ProtNLM"/>
    </source>
</evidence>
<reference evidence="1" key="1">
    <citation type="submission" date="2023-08" db="EMBL/GenBank/DDBJ databases">
        <authorList>
            <person name="Alioto T."/>
            <person name="Alioto T."/>
            <person name="Gomez Garrido J."/>
        </authorList>
    </citation>
    <scope>NUCLEOTIDE SEQUENCE</scope>
</reference>
<dbReference type="AlphaFoldDB" id="A0AA36F7I9"/>
<dbReference type="Pfam" id="PF22633">
    <property type="entry name" value="F5_F8_type_C_2"/>
    <property type="match status" value="1"/>
</dbReference>
<sequence>MLRVFFDYFMTDKENILGNFEIQAAGNNIAQGKPVQQSSVAYKHGAQLAIDGKTNGIEPCSRTNYMKDPWWIVDLGVAHKIDLVTVYLDGSWKYCKSTRTKMIQSFTSCTVRSQLECAIFCHNRNFCSTFSIRPSNLTGGKICFDVRMFS</sequence>
<dbReference type="PANTHER" id="PTHR45713">
    <property type="entry name" value="FTP DOMAIN-CONTAINING PROTEIN"/>
    <property type="match status" value="1"/>
</dbReference>
<name>A0AA36F7I9_OCTVU</name>
<dbReference type="InterPro" id="IPR008979">
    <property type="entry name" value="Galactose-bd-like_sf"/>
</dbReference>
<dbReference type="PANTHER" id="PTHR45713:SF6">
    <property type="entry name" value="F5_8 TYPE C DOMAIN-CONTAINING PROTEIN"/>
    <property type="match status" value="1"/>
</dbReference>
<accession>A0AA36F7I9</accession>
<dbReference type="Proteomes" id="UP001162480">
    <property type="component" value="Chromosome 8"/>
</dbReference>
<proteinExistence type="predicted"/>
<dbReference type="InterPro" id="IPR051941">
    <property type="entry name" value="BG_Antigen-Binding_Lectin"/>
</dbReference>
<organism evidence="1 2">
    <name type="scientific">Octopus vulgaris</name>
    <name type="common">Common octopus</name>
    <dbReference type="NCBI Taxonomy" id="6645"/>
    <lineage>
        <taxon>Eukaryota</taxon>
        <taxon>Metazoa</taxon>
        <taxon>Spiralia</taxon>
        <taxon>Lophotrochozoa</taxon>
        <taxon>Mollusca</taxon>
        <taxon>Cephalopoda</taxon>
        <taxon>Coleoidea</taxon>
        <taxon>Octopodiformes</taxon>
        <taxon>Octopoda</taxon>
        <taxon>Incirrata</taxon>
        <taxon>Octopodidae</taxon>
        <taxon>Octopus</taxon>
    </lineage>
</organism>
<gene>
    <name evidence="1" type="ORF">OCTVUL_1B020253</name>
</gene>
<dbReference type="Gene3D" id="2.60.120.260">
    <property type="entry name" value="Galactose-binding domain-like"/>
    <property type="match status" value="1"/>
</dbReference>
<keyword evidence="2" id="KW-1185">Reference proteome</keyword>
<dbReference type="EMBL" id="OX597821">
    <property type="protein sequence ID" value="CAI9727189.1"/>
    <property type="molecule type" value="Genomic_DNA"/>
</dbReference>